<reference evidence="10" key="1">
    <citation type="submission" date="2015-10" db="EMBL/GenBank/DDBJ databases">
        <authorList>
            <person name="Devillers H."/>
        </authorList>
    </citation>
    <scope>NUCLEOTIDE SEQUENCE [LARGE SCALE GENOMIC DNA]</scope>
</reference>
<comment type="subcellular location">
    <subcellularLocation>
        <location evidence="1">Endomembrane system</location>
    </subcellularLocation>
</comment>
<gene>
    <name evidence="9" type="ORF">LAQU0_S01e12288g</name>
</gene>
<evidence type="ECO:0000256" key="2">
    <source>
        <dbReference type="ARBA" id="ARBA00006613"/>
    </source>
</evidence>
<dbReference type="GO" id="GO:0030276">
    <property type="term" value="F:clathrin binding"/>
    <property type="evidence" value="ECO:0007669"/>
    <property type="project" value="InterPro"/>
</dbReference>
<name>A0A0P1KMP9_9SACH</name>
<dbReference type="SUPFAM" id="SSF48371">
    <property type="entry name" value="ARM repeat"/>
    <property type="match status" value="1"/>
</dbReference>
<evidence type="ECO:0000256" key="1">
    <source>
        <dbReference type="ARBA" id="ARBA00004308"/>
    </source>
</evidence>
<keyword evidence="4 6" id="KW-0653">Protein transport</keyword>
<dbReference type="Gene3D" id="1.25.10.10">
    <property type="entry name" value="Leucine-rich Repeat Variant"/>
    <property type="match status" value="1"/>
</dbReference>
<dbReference type="Proteomes" id="UP000236544">
    <property type="component" value="Unassembled WGS sequence"/>
</dbReference>
<feature type="compositionally biased region" description="Polar residues" evidence="7">
    <location>
        <begin position="723"/>
        <end position="733"/>
    </location>
</feature>
<protein>
    <recommendedName>
        <fullName evidence="6">AP complex subunit beta</fullName>
    </recommendedName>
</protein>
<dbReference type="PIRSF" id="PIRSF002291">
    <property type="entry name" value="AP_complex_beta"/>
    <property type="match status" value="1"/>
</dbReference>
<accession>A0A0P1KMP9</accession>
<keyword evidence="3 6" id="KW-0813">Transport</keyword>
<dbReference type="EMBL" id="LN890560">
    <property type="protein sequence ID" value="CUS20685.1"/>
    <property type="molecule type" value="Genomic_DNA"/>
</dbReference>
<evidence type="ECO:0000313" key="10">
    <source>
        <dbReference type="Proteomes" id="UP000236544"/>
    </source>
</evidence>
<dbReference type="PANTHER" id="PTHR11134">
    <property type="entry name" value="ADAPTOR COMPLEX SUBUNIT BETA FAMILY MEMBER"/>
    <property type="match status" value="1"/>
</dbReference>
<proteinExistence type="inferred from homology"/>
<dbReference type="GO" id="GO:0012505">
    <property type="term" value="C:endomembrane system"/>
    <property type="evidence" value="ECO:0007669"/>
    <property type="project" value="UniProtKB-SubCell"/>
</dbReference>
<dbReference type="InterPro" id="IPR002553">
    <property type="entry name" value="Clathrin/coatomer_adapt-like_N"/>
</dbReference>
<dbReference type="GO" id="GO:0030117">
    <property type="term" value="C:membrane coat"/>
    <property type="evidence" value="ECO:0007669"/>
    <property type="project" value="InterPro"/>
</dbReference>
<dbReference type="InterPro" id="IPR011989">
    <property type="entry name" value="ARM-like"/>
</dbReference>
<dbReference type="InterPro" id="IPR016024">
    <property type="entry name" value="ARM-type_fold"/>
</dbReference>
<sequence length="733" mass="82692">MRFNKHFRTDRICHKSLLSSHSIAHPLIMEKMLKKFIQNATRVAPKISKKGELFELRNGLVSQYPQTRKDAIKKTIQQMTLGKDVSSLFPDILKNIATSDVEQKKLVYLYVMNYAETHPELCILAVNTFVSDAQDTNPLIRCMAIRTMSMIRVDKILEYVEIPLRKTLQDDNPYVRKTAVICVAKLFALNKELCQELGVLEDLISALEDSNPMVVANAIAALSDIYEADESVVPLPKLIQSHVSQFLLALNECTEWARIIILGALAEYTAKDSLEAQEIIDRVTPHLQHVNAAVVLASIKVVIKNLPQVQANTESPIFSKLASALVSLMSTPPEMQYVALRNIRIVLEKYPHILSRELRIFYVKFNDPLYVKLEKIDTLVRLVDPSNLKQCTLLLAELKEYAMEFEPEFVSRAILALSQLGVKYSEPKFITKVLEIIIELCNTRDSFQDDCLVAMCNLLRHAGPNQEGMVTQVCSLAEAWSSVENLLQTDYAKCNYIWLLGQYPKKFNSIERKLQAFIDSFTQEESLTQMSLLISVVKLHSIIPGSMLQNLLELATTSTDEIDVRDMAIMYWRCLSVESSHDGLINELCSSSLPEIATTLDTFSPELLETLLKELSLLSSVYFKPVATMTKPKTSSGSLLKGKQLDELQFMAQDEILKNMNEDNLLDFDNDWSSAPHSDYKSEAQGSTVDDLNDIFGLSSPAPPVENSMAELSLNKKDEKQKSSNTQDLLDLF</sequence>
<dbReference type="GO" id="GO:0006886">
    <property type="term" value="P:intracellular protein transport"/>
    <property type="evidence" value="ECO:0007669"/>
    <property type="project" value="InterPro"/>
</dbReference>
<evidence type="ECO:0000256" key="5">
    <source>
        <dbReference type="ARBA" id="ARBA00023136"/>
    </source>
</evidence>
<evidence type="ECO:0000256" key="6">
    <source>
        <dbReference type="PIRNR" id="PIRNR002291"/>
    </source>
</evidence>
<dbReference type="AlphaFoldDB" id="A0A0P1KMP9"/>
<evidence type="ECO:0000256" key="4">
    <source>
        <dbReference type="ARBA" id="ARBA00022927"/>
    </source>
</evidence>
<evidence type="ECO:0000313" key="9">
    <source>
        <dbReference type="EMBL" id="CUS20685.1"/>
    </source>
</evidence>
<comment type="function">
    <text evidence="6">Adaptins are components of the adaptor complexes which link clathrin to receptors in coated vesicles. Clathrin-associated protein complexes are believed to interact with the cytoplasmic tails of membrane proteins, leading to their selection and concentration.</text>
</comment>
<comment type="similarity">
    <text evidence="2 6">Belongs to the adaptor complexes large subunit family.</text>
</comment>
<evidence type="ECO:0000259" key="8">
    <source>
        <dbReference type="Pfam" id="PF01602"/>
    </source>
</evidence>
<organism evidence="9 10">
    <name type="scientific">Lachancea quebecensis</name>
    <dbReference type="NCBI Taxonomy" id="1654605"/>
    <lineage>
        <taxon>Eukaryota</taxon>
        <taxon>Fungi</taxon>
        <taxon>Dikarya</taxon>
        <taxon>Ascomycota</taxon>
        <taxon>Saccharomycotina</taxon>
        <taxon>Saccharomycetes</taxon>
        <taxon>Saccharomycetales</taxon>
        <taxon>Saccharomycetaceae</taxon>
        <taxon>Lachancea</taxon>
    </lineage>
</organism>
<evidence type="ECO:0000256" key="7">
    <source>
        <dbReference type="SAM" id="MobiDB-lite"/>
    </source>
</evidence>
<dbReference type="InterPro" id="IPR026739">
    <property type="entry name" value="AP_beta"/>
</dbReference>
<dbReference type="OrthoDB" id="10254310at2759"/>
<feature type="domain" description="Clathrin/coatomer adaptor adaptin-like N-terminal" evidence="8">
    <location>
        <begin position="49"/>
        <end position="577"/>
    </location>
</feature>
<dbReference type="InterPro" id="IPR016342">
    <property type="entry name" value="AP_complex_bsu_1_2_4"/>
</dbReference>
<keyword evidence="5 6" id="KW-0472">Membrane</keyword>
<dbReference type="GO" id="GO:0016192">
    <property type="term" value="P:vesicle-mediated transport"/>
    <property type="evidence" value="ECO:0007669"/>
    <property type="project" value="InterPro"/>
</dbReference>
<dbReference type="Pfam" id="PF01602">
    <property type="entry name" value="Adaptin_N"/>
    <property type="match status" value="1"/>
</dbReference>
<feature type="region of interest" description="Disordered" evidence="7">
    <location>
        <begin position="692"/>
        <end position="733"/>
    </location>
</feature>
<evidence type="ECO:0000256" key="3">
    <source>
        <dbReference type="ARBA" id="ARBA00022448"/>
    </source>
</evidence>
<keyword evidence="10" id="KW-1185">Reference proteome</keyword>